<evidence type="ECO:0000256" key="7">
    <source>
        <dbReference type="ARBA" id="ARBA00022840"/>
    </source>
</evidence>
<sequence>MSAGVAVPRLGSMKTQTNTLMPVAGPIPDTAMAWPAGRAAGVFFVLAVGLLDALVALIAIGSSAWLPADGLPADPWLAARTGLAPVLAFGTAWLLLLRRNRPVTAAVLTAALGLLSFSGLAFFLALYHLGKLRRLGPAAAVAVACATLTALDDLKLNGSTGGHLPADLPLAFVLLLVVLAAVYAWGAYRGQRLRTLEALHQRAEAAEAARASDAERIRSAERQRIAREMHDTIAHRMSQVAVQAAALELTAADERTANTAAAVRGSAREALDELRGVLGVLREDTLPAPRQAAPGLGEIPQLIDGWRSAGLVIEAGPLPGGAVPPAVGRAAYRIVQEALTNAARYAPASTVTVTLTAGPGALEVAVENSAAPPTEVLPGAGLGLVGVAERVHALDGDLHHGPTPDGGFRLQARLPWEAR</sequence>
<keyword evidence="9" id="KW-0812">Transmembrane</keyword>
<accession>A0ABP7BXB6</accession>
<name>A0ABP7BXB6_9MICC</name>
<evidence type="ECO:0000256" key="5">
    <source>
        <dbReference type="ARBA" id="ARBA00022741"/>
    </source>
</evidence>
<dbReference type="InterPro" id="IPR011712">
    <property type="entry name" value="Sig_transdc_His_kin_sub3_dim/P"/>
</dbReference>
<dbReference type="EC" id="2.7.13.3" evidence="2"/>
<comment type="catalytic activity">
    <reaction evidence="1">
        <text>ATP + protein L-histidine = ADP + protein N-phospho-L-histidine.</text>
        <dbReference type="EC" id="2.7.13.3"/>
    </reaction>
</comment>
<evidence type="ECO:0000256" key="1">
    <source>
        <dbReference type="ARBA" id="ARBA00000085"/>
    </source>
</evidence>
<evidence type="ECO:0000256" key="9">
    <source>
        <dbReference type="SAM" id="Phobius"/>
    </source>
</evidence>
<dbReference type="Gene3D" id="1.20.5.1930">
    <property type="match status" value="1"/>
</dbReference>
<dbReference type="InterPro" id="IPR036890">
    <property type="entry name" value="HATPase_C_sf"/>
</dbReference>
<evidence type="ECO:0000313" key="11">
    <source>
        <dbReference type="EMBL" id="GAA3670563.1"/>
    </source>
</evidence>
<dbReference type="EMBL" id="BAABEO010000008">
    <property type="protein sequence ID" value="GAA3670563.1"/>
    <property type="molecule type" value="Genomic_DNA"/>
</dbReference>
<feature type="domain" description="Histidine kinase/HSP90-like ATPase" evidence="10">
    <location>
        <begin position="326"/>
        <end position="418"/>
    </location>
</feature>
<dbReference type="SUPFAM" id="SSF55874">
    <property type="entry name" value="ATPase domain of HSP90 chaperone/DNA topoisomerase II/histidine kinase"/>
    <property type="match status" value="1"/>
</dbReference>
<keyword evidence="9" id="KW-1133">Transmembrane helix</keyword>
<dbReference type="Proteomes" id="UP001500752">
    <property type="component" value="Unassembled WGS sequence"/>
</dbReference>
<protein>
    <recommendedName>
        <fullName evidence="2">histidine kinase</fullName>
        <ecNumber evidence="2">2.7.13.3</ecNumber>
    </recommendedName>
</protein>
<keyword evidence="7" id="KW-0067">ATP-binding</keyword>
<dbReference type="CDD" id="cd16917">
    <property type="entry name" value="HATPase_UhpB-NarQ-NarX-like"/>
    <property type="match status" value="1"/>
</dbReference>
<keyword evidence="9" id="KW-0472">Membrane</keyword>
<reference evidence="12" key="1">
    <citation type="journal article" date="2019" name="Int. J. Syst. Evol. Microbiol.">
        <title>The Global Catalogue of Microorganisms (GCM) 10K type strain sequencing project: providing services to taxonomists for standard genome sequencing and annotation.</title>
        <authorList>
            <consortium name="The Broad Institute Genomics Platform"/>
            <consortium name="The Broad Institute Genome Sequencing Center for Infectious Disease"/>
            <person name="Wu L."/>
            <person name="Ma J."/>
        </authorList>
    </citation>
    <scope>NUCLEOTIDE SEQUENCE [LARGE SCALE GENOMIC DNA]</scope>
    <source>
        <strain evidence="12">JCM 30742</strain>
    </source>
</reference>
<keyword evidence="5" id="KW-0547">Nucleotide-binding</keyword>
<dbReference type="Pfam" id="PF07730">
    <property type="entry name" value="HisKA_3"/>
    <property type="match status" value="1"/>
</dbReference>
<feature type="transmembrane region" description="Helical" evidence="9">
    <location>
        <begin position="77"/>
        <end position="96"/>
    </location>
</feature>
<keyword evidence="4" id="KW-0808">Transferase</keyword>
<dbReference type="SMART" id="SM00387">
    <property type="entry name" value="HATPase_c"/>
    <property type="match status" value="1"/>
</dbReference>
<feature type="transmembrane region" description="Helical" evidence="9">
    <location>
        <begin position="103"/>
        <end position="127"/>
    </location>
</feature>
<feature type="transmembrane region" description="Helical" evidence="9">
    <location>
        <begin position="42"/>
        <end position="65"/>
    </location>
</feature>
<keyword evidence="3" id="KW-0597">Phosphoprotein</keyword>
<dbReference type="InterPro" id="IPR050482">
    <property type="entry name" value="Sensor_HK_TwoCompSys"/>
</dbReference>
<evidence type="ECO:0000256" key="2">
    <source>
        <dbReference type="ARBA" id="ARBA00012438"/>
    </source>
</evidence>
<dbReference type="GO" id="GO:0016301">
    <property type="term" value="F:kinase activity"/>
    <property type="evidence" value="ECO:0007669"/>
    <property type="project" value="UniProtKB-KW"/>
</dbReference>
<dbReference type="PANTHER" id="PTHR24421">
    <property type="entry name" value="NITRATE/NITRITE SENSOR PROTEIN NARX-RELATED"/>
    <property type="match status" value="1"/>
</dbReference>
<evidence type="ECO:0000256" key="3">
    <source>
        <dbReference type="ARBA" id="ARBA00022553"/>
    </source>
</evidence>
<evidence type="ECO:0000256" key="8">
    <source>
        <dbReference type="ARBA" id="ARBA00023012"/>
    </source>
</evidence>
<keyword evidence="6 11" id="KW-0418">Kinase</keyword>
<dbReference type="PANTHER" id="PTHR24421:SF10">
    <property type="entry name" value="NITRATE_NITRITE SENSOR PROTEIN NARQ"/>
    <property type="match status" value="1"/>
</dbReference>
<organism evidence="11 12">
    <name type="scientific">Arthrobacter ginkgonis</name>
    <dbReference type="NCBI Taxonomy" id="1630594"/>
    <lineage>
        <taxon>Bacteria</taxon>
        <taxon>Bacillati</taxon>
        <taxon>Actinomycetota</taxon>
        <taxon>Actinomycetes</taxon>
        <taxon>Micrococcales</taxon>
        <taxon>Micrococcaceae</taxon>
        <taxon>Arthrobacter</taxon>
    </lineage>
</organism>
<dbReference type="Pfam" id="PF02518">
    <property type="entry name" value="HATPase_c"/>
    <property type="match status" value="1"/>
</dbReference>
<proteinExistence type="predicted"/>
<keyword evidence="12" id="KW-1185">Reference proteome</keyword>
<dbReference type="Gene3D" id="3.30.565.10">
    <property type="entry name" value="Histidine kinase-like ATPase, C-terminal domain"/>
    <property type="match status" value="1"/>
</dbReference>
<dbReference type="InterPro" id="IPR003594">
    <property type="entry name" value="HATPase_dom"/>
</dbReference>
<feature type="transmembrane region" description="Helical" evidence="9">
    <location>
        <begin position="168"/>
        <end position="188"/>
    </location>
</feature>
<evidence type="ECO:0000256" key="6">
    <source>
        <dbReference type="ARBA" id="ARBA00022777"/>
    </source>
</evidence>
<evidence type="ECO:0000259" key="10">
    <source>
        <dbReference type="SMART" id="SM00387"/>
    </source>
</evidence>
<evidence type="ECO:0000313" key="12">
    <source>
        <dbReference type="Proteomes" id="UP001500752"/>
    </source>
</evidence>
<comment type="caution">
    <text evidence="11">The sequence shown here is derived from an EMBL/GenBank/DDBJ whole genome shotgun (WGS) entry which is preliminary data.</text>
</comment>
<evidence type="ECO:0000256" key="4">
    <source>
        <dbReference type="ARBA" id="ARBA00022679"/>
    </source>
</evidence>
<gene>
    <name evidence="11" type="ORF">GCM10023081_06100</name>
</gene>
<keyword evidence="8" id="KW-0902">Two-component regulatory system</keyword>